<organism evidence="1 2">
    <name type="scientific">Amborella trichopoda</name>
    <dbReference type="NCBI Taxonomy" id="13333"/>
    <lineage>
        <taxon>Eukaryota</taxon>
        <taxon>Viridiplantae</taxon>
        <taxon>Streptophyta</taxon>
        <taxon>Embryophyta</taxon>
        <taxon>Tracheophyta</taxon>
        <taxon>Spermatophyta</taxon>
        <taxon>Magnoliopsida</taxon>
        <taxon>Amborellales</taxon>
        <taxon>Amborellaceae</taxon>
        <taxon>Amborella</taxon>
    </lineage>
</organism>
<dbReference type="InterPro" id="IPR027417">
    <property type="entry name" value="P-loop_NTPase"/>
</dbReference>
<dbReference type="eggNOG" id="KOG4658">
    <property type="taxonomic scope" value="Eukaryota"/>
</dbReference>
<dbReference type="HOGENOM" id="CLU_1263088_0_0_1"/>
<dbReference type="PANTHER" id="PTHR23155">
    <property type="entry name" value="DISEASE RESISTANCE PROTEIN RP"/>
    <property type="match status" value="1"/>
</dbReference>
<name>U5D034_AMBTC</name>
<proteinExistence type="predicted"/>
<sequence>MLSKKNKDTLLYSWLTALFTVGHSQIKKRGQMEQNPRKRSCKAKCLEEKAYLLPNSLKNFHTLSLVFTPLPGGGAEDDIQWIKDELVEGWLLDSEPHLKGDVALLMHARSKVYKLERLSIDDSWSLFCKKAFWLEDGHTCPVELEEEGRLIVQDYVGLPLSIVVVGGMMSQRACSIPDWFDVRQILAWELNNHEAVRGILTLSYKDLPSLLKYCFLYCC</sequence>
<dbReference type="GO" id="GO:0043531">
    <property type="term" value="F:ADP binding"/>
    <property type="evidence" value="ECO:0007669"/>
    <property type="project" value="InterPro"/>
</dbReference>
<dbReference type="Gramene" id="ERN15789">
    <property type="protein sequence ID" value="ERN15789"/>
    <property type="gene ID" value="AMTR_s00039p00121770"/>
</dbReference>
<accession>U5D034</accession>
<gene>
    <name evidence="1" type="ORF">AMTR_s00039p00121770</name>
</gene>
<dbReference type="InterPro" id="IPR044974">
    <property type="entry name" value="Disease_R_plants"/>
</dbReference>
<reference evidence="2" key="1">
    <citation type="journal article" date="2013" name="Science">
        <title>The Amborella genome and the evolution of flowering plants.</title>
        <authorList>
            <consortium name="Amborella Genome Project"/>
        </authorList>
    </citation>
    <scope>NUCLEOTIDE SEQUENCE [LARGE SCALE GENOMIC DNA]</scope>
</reference>
<dbReference type="AlphaFoldDB" id="U5D034"/>
<protein>
    <submittedName>
        <fullName evidence="1">Uncharacterized protein</fullName>
    </submittedName>
</protein>
<dbReference type="GO" id="GO:0006952">
    <property type="term" value="P:defense response"/>
    <property type="evidence" value="ECO:0007669"/>
    <property type="project" value="InterPro"/>
</dbReference>
<dbReference type="EMBL" id="KI392495">
    <property type="protein sequence ID" value="ERN15789.1"/>
    <property type="molecule type" value="Genomic_DNA"/>
</dbReference>
<dbReference type="PANTHER" id="PTHR23155:SF1232">
    <property type="entry name" value="OS09G0270700 PROTEIN"/>
    <property type="match status" value="1"/>
</dbReference>
<evidence type="ECO:0000313" key="2">
    <source>
        <dbReference type="Proteomes" id="UP000017836"/>
    </source>
</evidence>
<dbReference type="Gene3D" id="1.10.8.430">
    <property type="entry name" value="Helical domain of apoptotic protease-activating factors"/>
    <property type="match status" value="1"/>
</dbReference>
<dbReference type="Proteomes" id="UP000017836">
    <property type="component" value="Unassembled WGS sequence"/>
</dbReference>
<evidence type="ECO:0000313" key="1">
    <source>
        <dbReference type="EMBL" id="ERN15789.1"/>
    </source>
</evidence>
<dbReference type="InterPro" id="IPR042197">
    <property type="entry name" value="Apaf_helical"/>
</dbReference>
<dbReference type="SUPFAM" id="SSF52540">
    <property type="entry name" value="P-loop containing nucleoside triphosphate hydrolases"/>
    <property type="match status" value="1"/>
</dbReference>
<keyword evidence="2" id="KW-1185">Reference proteome</keyword>